<dbReference type="SUPFAM" id="SSF57850">
    <property type="entry name" value="RING/U-box"/>
    <property type="match status" value="1"/>
</dbReference>
<evidence type="ECO:0000256" key="4">
    <source>
        <dbReference type="PROSITE-ProRule" id="PRU00047"/>
    </source>
</evidence>
<dbReference type="Proteomes" id="UP000323000">
    <property type="component" value="Chromosome 10"/>
</dbReference>
<dbReference type="InterPro" id="IPR001841">
    <property type="entry name" value="Znf_RING"/>
</dbReference>
<feature type="compositionally biased region" description="Polar residues" evidence="5">
    <location>
        <begin position="395"/>
        <end position="406"/>
    </location>
</feature>
<feature type="domain" description="RING-type" evidence="6">
    <location>
        <begin position="691"/>
        <end position="734"/>
    </location>
</feature>
<evidence type="ECO:0008006" key="10">
    <source>
        <dbReference type="Google" id="ProtNLM"/>
    </source>
</evidence>
<protein>
    <recommendedName>
        <fullName evidence="10">CCHC-type domain-containing protein</fullName>
    </recommendedName>
</protein>
<dbReference type="InterPro" id="IPR025836">
    <property type="entry name" value="Zn_knuckle_CX2CX4HX4C"/>
</dbReference>
<keyword evidence="1" id="KW-0479">Metal-binding</keyword>
<dbReference type="GO" id="GO:0005634">
    <property type="term" value="C:nucleus"/>
    <property type="evidence" value="ECO:0007669"/>
    <property type="project" value="TreeGrafter"/>
</dbReference>
<dbReference type="AlphaFoldDB" id="A0A5C7H9M5"/>
<evidence type="ECO:0000256" key="2">
    <source>
        <dbReference type="ARBA" id="ARBA00022771"/>
    </source>
</evidence>
<dbReference type="EMBL" id="VAHF01000010">
    <property type="protein sequence ID" value="TXG53165.1"/>
    <property type="molecule type" value="Genomic_DNA"/>
</dbReference>
<evidence type="ECO:0000256" key="1">
    <source>
        <dbReference type="ARBA" id="ARBA00022723"/>
    </source>
</evidence>
<dbReference type="PROSITE" id="PS50158">
    <property type="entry name" value="ZF_CCHC"/>
    <property type="match status" value="1"/>
</dbReference>
<feature type="region of interest" description="Disordered" evidence="5">
    <location>
        <begin position="211"/>
        <end position="255"/>
    </location>
</feature>
<feature type="domain" description="CCHC-type" evidence="7">
    <location>
        <begin position="166"/>
        <end position="179"/>
    </location>
</feature>
<dbReference type="GO" id="GO:0008270">
    <property type="term" value="F:zinc ion binding"/>
    <property type="evidence" value="ECO:0007669"/>
    <property type="project" value="UniProtKB-KW"/>
</dbReference>
<organism evidence="8 9">
    <name type="scientific">Acer yangbiense</name>
    <dbReference type="NCBI Taxonomy" id="1000413"/>
    <lineage>
        <taxon>Eukaryota</taxon>
        <taxon>Viridiplantae</taxon>
        <taxon>Streptophyta</taxon>
        <taxon>Embryophyta</taxon>
        <taxon>Tracheophyta</taxon>
        <taxon>Spermatophyta</taxon>
        <taxon>Magnoliopsida</taxon>
        <taxon>eudicotyledons</taxon>
        <taxon>Gunneridae</taxon>
        <taxon>Pentapetalae</taxon>
        <taxon>rosids</taxon>
        <taxon>malvids</taxon>
        <taxon>Sapindales</taxon>
        <taxon>Sapindaceae</taxon>
        <taxon>Hippocastanoideae</taxon>
        <taxon>Acereae</taxon>
        <taxon>Acer</taxon>
    </lineage>
</organism>
<dbReference type="CDD" id="cd16454">
    <property type="entry name" value="RING-H2_PA-TM-RING"/>
    <property type="match status" value="1"/>
</dbReference>
<evidence type="ECO:0000259" key="7">
    <source>
        <dbReference type="PROSITE" id="PS50158"/>
    </source>
</evidence>
<dbReference type="GO" id="GO:0003676">
    <property type="term" value="F:nucleic acid binding"/>
    <property type="evidence" value="ECO:0007669"/>
    <property type="project" value="InterPro"/>
</dbReference>
<dbReference type="InterPro" id="IPR001878">
    <property type="entry name" value="Znf_CCHC"/>
</dbReference>
<comment type="caution">
    <text evidence="8">The sequence shown here is derived from an EMBL/GenBank/DDBJ whole genome shotgun (WGS) entry which is preliminary data.</text>
</comment>
<dbReference type="InterPro" id="IPR051834">
    <property type="entry name" value="RING_finger_E3_ligase"/>
</dbReference>
<sequence length="761" mass="84296">MNTTYLSYLYGNMSLADEDGAFLEITDEAQVEGVQDVELCLVGRVLSGKKVNREAFKGLIDQLWNPFGSVEIELLSDNTFMFYFVNKIHDIPIMCMNRRTAKWMAEQIRGVVELPVDSKECWGKFIRVKVEIDISKPLKRWLRLKLDKSDNIVVVGLKYKRLLDFCFACGKIGHVLKECVDDEARKGVMDGSPTKFGSWLKAPLPDKSYTKFQPSWSGSSSDRDRFASRSREAQEGGSSGLKLDSIASQDGESGNAMVTGRMTAVTSQAVTLIPEIGSGLHWVEKMLIDGPKIGPESGTSGISHQRESPPIDMPIGPGDPLIGAQVEGIAVEQPKTTNIVIADKSKVQPVSSSQVTSPKKKSSRNWKRTAREKNMLQRGGKISSPLQRMLEVSKASRTASKRQSLSPGGVKKGSIMTKVKSLLMGRSRDKLSPKTAELIPPPLSNKGDQLYKRKVNFDMEEENGEVKKGRISSPISDEETDAGMASVVKEYFASLFQSSSPSSQNINAAIGPIRSILSPAVREDLCSAFTSKEIKFFNFLVEETTTTFLPNPSHPPVCDVHVTLKHRFWRLLRSASSVDSEDSLPPIRIPTSFLASSLVCNVHILKAVSGFNLERRLRDFLSRNVTRASVELSGGGHVGFRLVACVEILTVDEPDEWSENRLMKRLASRAVIDKLIKQKSAINDQDRVGPCAVCLEEFSSGGADLTVTLPCSHVFHQSCICRWLEEQNKCPMCRRGIQSDDFDFDIDQDFVVSCGCDDHQR</sequence>
<evidence type="ECO:0000256" key="3">
    <source>
        <dbReference type="ARBA" id="ARBA00022833"/>
    </source>
</evidence>
<evidence type="ECO:0000259" key="6">
    <source>
        <dbReference type="PROSITE" id="PS50089"/>
    </source>
</evidence>
<evidence type="ECO:0000313" key="8">
    <source>
        <dbReference type="EMBL" id="TXG53165.1"/>
    </source>
</evidence>
<reference evidence="9" key="1">
    <citation type="journal article" date="2019" name="Gigascience">
        <title>De novo genome assembly of the endangered Acer yangbiense, a plant species with extremely small populations endemic to Yunnan Province, China.</title>
        <authorList>
            <person name="Yang J."/>
            <person name="Wariss H.M."/>
            <person name="Tao L."/>
            <person name="Zhang R."/>
            <person name="Yun Q."/>
            <person name="Hollingsworth P."/>
            <person name="Dao Z."/>
            <person name="Luo G."/>
            <person name="Guo H."/>
            <person name="Ma Y."/>
            <person name="Sun W."/>
        </authorList>
    </citation>
    <scope>NUCLEOTIDE SEQUENCE [LARGE SCALE GENOMIC DNA]</scope>
    <source>
        <strain evidence="9">cv. Malutang</strain>
    </source>
</reference>
<feature type="compositionally biased region" description="Basic residues" evidence="5">
    <location>
        <begin position="358"/>
        <end position="368"/>
    </location>
</feature>
<feature type="region of interest" description="Disordered" evidence="5">
    <location>
        <begin position="344"/>
        <end position="375"/>
    </location>
</feature>
<feature type="compositionally biased region" description="Basic and acidic residues" evidence="5">
    <location>
        <begin position="221"/>
        <end position="234"/>
    </location>
</feature>
<dbReference type="Pfam" id="PF14392">
    <property type="entry name" value="zf-CCHC_4"/>
    <property type="match status" value="1"/>
</dbReference>
<name>A0A5C7H9M5_9ROSI</name>
<dbReference type="PROSITE" id="PS50089">
    <property type="entry name" value="ZF_RING_2"/>
    <property type="match status" value="1"/>
</dbReference>
<dbReference type="GO" id="GO:0006511">
    <property type="term" value="P:ubiquitin-dependent protein catabolic process"/>
    <property type="evidence" value="ECO:0007669"/>
    <property type="project" value="TreeGrafter"/>
</dbReference>
<dbReference type="OrthoDB" id="4348522at2759"/>
<dbReference type="PANTHER" id="PTHR45931:SF3">
    <property type="entry name" value="RING ZINC FINGER-CONTAINING PROTEIN"/>
    <property type="match status" value="1"/>
</dbReference>
<proteinExistence type="predicted"/>
<dbReference type="GO" id="GO:0061630">
    <property type="term" value="F:ubiquitin protein ligase activity"/>
    <property type="evidence" value="ECO:0007669"/>
    <property type="project" value="TreeGrafter"/>
</dbReference>
<keyword evidence="3" id="KW-0862">Zinc</keyword>
<gene>
    <name evidence="8" type="ORF">EZV62_022334</name>
</gene>
<feature type="region of interest" description="Disordered" evidence="5">
    <location>
        <begin position="392"/>
        <end position="412"/>
    </location>
</feature>
<accession>A0A5C7H9M5</accession>
<evidence type="ECO:0000256" key="5">
    <source>
        <dbReference type="SAM" id="MobiDB-lite"/>
    </source>
</evidence>
<keyword evidence="2 4" id="KW-0863">Zinc-finger</keyword>
<evidence type="ECO:0000313" key="9">
    <source>
        <dbReference type="Proteomes" id="UP000323000"/>
    </source>
</evidence>
<keyword evidence="9" id="KW-1185">Reference proteome</keyword>
<dbReference type="PANTHER" id="PTHR45931">
    <property type="entry name" value="SI:CH211-59O9.10"/>
    <property type="match status" value="1"/>
</dbReference>
<dbReference type="Pfam" id="PF13639">
    <property type="entry name" value="zf-RING_2"/>
    <property type="match status" value="1"/>
</dbReference>
<feature type="compositionally biased region" description="Low complexity" evidence="5">
    <location>
        <begin position="347"/>
        <end position="357"/>
    </location>
</feature>
<dbReference type="SMART" id="SM00184">
    <property type="entry name" value="RING"/>
    <property type="match status" value="1"/>
</dbReference>
<dbReference type="InterPro" id="IPR013083">
    <property type="entry name" value="Znf_RING/FYVE/PHD"/>
</dbReference>
<dbReference type="Gene3D" id="3.30.40.10">
    <property type="entry name" value="Zinc/RING finger domain, C3HC4 (zinc finger)"/>
    <property type="match status" value="1"/>
</dbReference>